<dbReference type="Pfam" id="PF04075">
    <property type="entry name" value="F420H2_quin_red"/>
    <property type="match status" value="1"/>
</dbReference>
<organism evidence="3 4">
    <name type="scientific">Frankia torreyi</name>
    <dbReference type="NCBI Taxonomy" id="1856"/>
    <lineage>
        <taxon>Bacteria</taxon>
        <taxon>Bacillati</taxon>
        <taxon>Actinomycetota</taxon>
        <taxon>Actinomycetes</taxon>
        <taxon>Frankiales</taxon>
        <taxon>Frankiaceae</taxon>
        <taxon>Frankia</taxon>
    </lineage>
</organism>
<dbReference type="NCBIfam" id="TIGR00026">
    <property type="entry name" value="hi_GC_TIGR00026"/>
    <property type="match status" value="1"/>
</dbReference>
<keyword evidence="4" id="KW-1185">Reference proteome</keyword>
<evidence type="ECO:0000256" key="2">
    <source>
        <dbReference type="ARBA" id="ARBA00049106"/>
    </source>
</evidence>
<gene>
    <name evidence="3" type="ORF">FF36_02239</name>
</gene>
<dbReference type="PANTHER" id="PTHR39428">
    <property type="entry name" value="F420H(2)-DEPENDENT QUINONE REDUCTASE RV1261C"/>
    <property type="match status" value="1"/>
</dbReference>
<sequence>MPTTRTLKTLNTVHRALVKVTRGRLGWRAGGMPVLELTTTGRRSGHPHTLLVTSPLREGSTIVLVASRAGDDRHPDWFLNVCANPEVTVRAGGGPWRPMRARAATPAERERLWPRVIADNRWYRGYQSRTDRVIPLVLLEPS</sequence>
<dbReference type="InterPro" id="IPR012349">
    <property type="entry name" value="Split_barrel_FMN-bd"/>
</dbReference>
<dbReference type="EMBL" id="JYFN01000013">
    <property type="protein sequence ID" value="KJE23533.1"/>
    <property type="molecule type" value="Genomic_DNA"/>
</dbReference>
<dbReference type="PANTHER" id="PTHR39428:SF3">
    <property type="entry name" value="DEAZAFLAVIN-DEPENDENT NITROREDUCTASE"/>
    <property type="match status" value="1"/>
</dbReference>
<dbReference type="GO" id="GO:0070967">
    <property type="term" value="F:coenzyme F420 binding"/>
    <property type="evidence" value="ECO:0007669"/>
    <property type="project" value="TreeGrafter"/>
</dbReference>
<dbReference type="Gene3D" id="2.30.110.10">
    <property type="entry name" value="Electron Transport, Fmn-binding Protein, Chain A"/>
    <property type="match status" value="1"/>
</dbReference>
<dbReference type="GO" id="GO:0005886">
    <property type="term" value="C:plasma membrane"/>
    <property type="evidence" value="ECO:0007669"/>
    <property type="project" value="TreeGrafter"/>
</dbReference>
<protein>
    <submittedName>
        <fullName evidence="3">Deazaflavin-dependent oxidoreductase, nitroreductase family</fullName>
    </submittedName>
</protein>
<reference evidence="3 4" key="2">
    <citation type="journal article" date="2016" name="Genome Announc.">
        <title>Permanent Draft Genome Sequences for Two Variants of Frankia sp. Strain CpI1, the First Frankia Strain Isolated from Root Nodules of Comptonia peregrina.</title>
        <authorList>
            <person name="Oshone R."/>
            <person name="Hurst S.G.IV."/>
            <person name="Abebe-Akele F."/>
            <person name="Simpson S."/>
            <person name="Morris K."/>
            <person name="Thomas W.K."/>
            <person name="Tisa L.S."/>
        </authorList>
    </citation>
    <scope>NUCLEOTIDE SEQUENCE [LARGE SCALE GENOMIC DNA]</scope>
    <source>
        <strain evidence="4">CpI1-S</strain>
    </source>
</reference>
<dbReference type="InterPro" id="IPR004378">
    <property type="entry name" value="F420H2_quin_Rdtase"/>
</dbReference>
<proteinExistence type="inferred from homology"/>
<dbReference type="Proteomes" id="UP000032545">
    <property type="component" value="Unassembled WGS sequence"/>
</dbReference>
<comment type="similarity">
    <text evidence="1">Belongs to the F420H(2)-dependent quinone reductase family.</text>
</comment>
<evidence type="ECO:0000313" key="4">
    <source>
        <dbReference type="Proteomes" id="UP000032545"/>
    </source>
</evidence>
<dbReference type="AlphaFoldDB" id="A0A0D8BGX7"/>
<evidence type="ECO:0000256" key="1">
    <source>
        <dbReference type="ARBA" id="ARBA00008710"/>
    </source>
</evidence>
<dbReference type="PATRIC" id="fig|1502723.3.peg.1208"/>
<comment type="caution">
    <text evidence="3">The sequence shown here is derived from an EMBL/GenBank/DDBJ whole genome shotgun (WGS) entry which is preliminary data.</text>
</comment>
<comment type="catalytic activity">
    <reaction evidence="2">
        <text>oxidized coenzyme F420-(gamma-L-Glu)(n) + a quinol + H(+) = reduced coenzyme F420-(gamma-L-Glu)(n) + a quinone</text>
        <dbReference type="Rhea" id="RHEA:39663"/>
        <dbReference type="Rhea" id="RHEA-COMP:12939"/>
        <dbReference type="Rhea" id="RHEA-COMP:14378"/>
        <dbReference type="ChEBI" id="CHEBI:15378"/>
        <dbReference type="ChEBI" id="CHEBI:24646"/>
        <dbReference type="ChEBI" id="CHEBI:132124"/>
        <dbReference type="ChEBI" id="CHEBI:133980"/>
        <dbReference type="ChEBI" id="CHEBI:139511"/>
    </reaction>
</comment>
<name>A0A0D8BGX7_9ACTN</name>
<reference evidence="4" key="1">
    <citation type="submission" date="2015-02" db="EMBL/GenBank/DDBJ databases">
        <title>Draft Genome of Frankia sp. CpI1-S.</title>
        <authorList>
            <person name="Oshone R.T."/>
            <person name="Ngom M."/>
            <person name="Ghodhbane-Gtari F."/>
            <person name="Gtari M."/>
            <person name="Morris K."/>
            <person name="Thomas K."/>
            <person name="Sen A."/>
            <person name="Tisa L.S."/>
        </authorList>
    </citation>
    <scope>NUCLEOTIDE SEQUENCE [LARGE SCALE GENOMIC DNA]</scope>
    <source>
        <strain evidence="4">CpI1-S</strain>
    </source>
</reference>
<dbReference type="GO" id="GO:0016491">
    <property type="term" value="F:oxidoreductase activity"/>
    <property type="evidence" value="ECO:0007669"/>
    <property type="project" value="InterPro"/>
</dbReference>
<evidence type="ECO:0000313" key="3">
    <source>
        <dbReference type="EMBL" id="KJE23533.1"/>
    </source>
</evidence>
<dbReference type="RefSeq" id="WP_044884874.1">
    <property type="nucleotide sequence ID" value="NZ_JYFN01000013.1"/>
</dbReference>
<accession>A0A0D8BGX7</accession>